<dbReference type="InParanoid" id="D1YUU7"/>
<feature type="transmembrane region" description="Helical" evidence="1">
    <location>
        <begin position="155"/>
        <end position="173"/>
    </location>
</feature>
<evidence type="ECO:0000313" key="2">
    <source>
        <dbReference type="EMBL" id="BAI60219.1"/>
    </source>
</evidence>
<evidence type="ECO:0008006" key="4">
    <source>
        <dbReference type="Google" id="ProtNLM"/>
    </source>
</evidence>
<dbReference type="Proteomes" id="UP000001882">
    <property type="component" value="Chromosome"/>
</dbReference>
<dbReference type="PANTHER" id="PTHR31303">
    <property type="entry name" value="CTP-DEPENDENT DIACYLGLYCEROL KINASE 1"/>
    <property type="match status" value="1"/>
</dbReference>
<keyword evidence="1" id="KW-1133">Transmembrane helix</keyword>
<keyword evidence="1" id="KW-0472">Membrane</keyword>
<dbReference type="PANTHER" id="PTHR31303:SF1">
    <property type="entry name" value="CTP-DEPENDENT DIACYLGLYCEROL KINASE 1"/>
    <property type="match status" value="1"/>
</dbReference>
<protein>
    <recommendedName>
        <fullName evidence="4">Dolichol kinase</fullName>
    </recommendedName>
</protein>
<keyword evidence="3" id="KW-1185">Reference proteome</keyword>
<dbReference type="eggNOG" id="arCOG01880">
    <property type="taxonomic scope" value="Archaea"/>
</dbReference>
<dbReference type="InterPro" id="IPR037997">
    <property type="entry name" value="Dgk1-like"/>
</dbReference>
<dbReference type="GO" id="GO:0004143">
    <property type="term" value="F:ATP-dependent diacylglycerol kinase activity"/>
    <property type="evidence" value="ECO:0007669"/>
    <property type="project" value="InterPro"/>
</dbReference>
<dbReference type="OrthoDB" id="107330at2157"/>
<dbReference type="RefSeq" id="WP_012898899.1">
    <property type="nucleotide sequence ID" value="NC_013665.1"/>
</dbReference>
<reference evidence="3" key="3">
    <citation type="journal article" date="2011" name="PLoS ONE">
        <title>Genome sequence of a mesophilic hydrogenotrophic methanogen Methanocella paludicola, the first cultivated representative of the order Methanocellales.</title>
        <authorList>
            <person name="Sakai S."/>
            <person name="Takaki Y."/>
            <person name="Shimamura S."/>
            <person name="Sekine M."/>
            <person name="Tajima T."/>
            <person name="Kosugi H."/>
            <person name="Ichikawa N."/>
            <person name="Tasumi E."/>
            <person name="Hiraki A.T."/>
            <person name="Shimizu A."/>
            <person name="Kato Y."/>
            <person name="Nishiko R."/>
            <person name="Mori K."/>
            <person name="Fujita N."/>
            <person name="Imachi H."/>
            <person name="Takai K."/>
        </authorList>
    </citation>
    <scope>NUCLEOTIDE SEQUENCE [LARGE SCALE GENOMIC DNA]</scope>
    <source>
        <strain evidence="3">DSM 17711 / JCM 13418 / NBRC 101707 / SANAE</strain>
    </source>
</reference>
<evidence type="ECO:0000256" key="1">
    <source>
        <dbReference type="SAM" id="Phobius"/>
    </source>
</evidence>
<dbReference type="EMBL" id="AP011532">
    <property type="protein sequence ID" value="BAI60219.1"/>
    <property type="molecule type" value="Genomic_DNA"/>
</dbReference>
<feature type="transmembrane region" description="Helical" evidence="1">
    <location>
        <begin position="12"/>
        <end position="31"/>
    </location>
</feature>
<dbReference type="AlphaFoldDB" id="D1YUU7"/>
<feature type="transmembrane region" description="Helical" evidence="1">
    <location>
        <begin position="37"/>
        <end position="54"/>
    </location>
</feature>
<accession>D1YUU7</accession>
<reference evidence="2 3" key="1">
    <citation type="journal article" date="2007" name="Appl. Environ. Microbiol.">
        <title>Isolation of key methanogens for global methane emission from rice paddy fields: a novel isolate affiliated with the clone cluster rice cluster I.</title>
        <authorList>
            <person name="Sakai S."/>
            <person name="Imachi H."/>
            <person name="Sekiguchi Y."/>
            <person name="Ohashi A."/>
            <person name="Harada H."/>
            <person name="Kamagata Y."/>
        </authorList>
    </citation>
    <scope>NUCLEOTIDE SEQUENCE [LARGE SCALE GENOMIC DNA]</scope>
    <source>
        <strain evidence="3">DSM 17711 / JCM 13418 / NBRC 101707 / SANAE</strain>
    </source>
</reference>
<dbReference type="KEGG" id="mpd:MCP_0147"/>
<name>D1YUU7_METPS</name>
<keyword evidence="1" id="KW-0812">Transmembrane</keyword>
<feature type="transmembrane region" description="Helical" evidence="1">
    <location>
        <begin position="75"/>
        <end position="93"/>
    </location>
</feature>
<dbReference type="GeneID" id="8680301"/>
<feature type="transmembrane region" description="Helical" evidence="1">
    <location>
        <begin position="99"/>
        <end position="123"/>
    </location>
</feature>
<sequence length="222" mass="23597">MSLDWGVLAKEASRKSVHMAGFLIPVAYYFFLSRELLLILLGAGVLGAGILELIRLSGVPLFPKVLLRDHEKKGLVGGYFYALTSSFLAVLLFDKPVAVAAMLFLTLGDGITGLAGAALTMLAGPKEADKRKYDTDGRTLPEELWYALTHPKSPILMAVMLVVCGAAGLALYPSLSFEMIAAGAFGAMAADAFPWRIFGLTVDDNLSIPLVSGCLMSLAAIV</sequence>
<organism evidence="2 3">
    <name type="scientific">Methanocella paludicola (strain DSM 17711 / JCM 13418 / NBRC 101707 / SANAE)</name>
    <dbReference type="NCBI Taxonomy" id="304371"/>
    <lineage>
        <taxon>Archaea</taxon>
        <taxon>Methanobacteriati</taxon>
        <taxon>Methanobacteriota</taxon>
        <taxon>Stenosarchaea group</taxon>
        <taxon>Methanomicrobia</taxon>
        <taxon>Methanocellales</taxon>
        <taxon>Methanocellaceae</taxon>
        <taxon>Methanocella</taxon>
    </lineage>
</organism>
<proteinExistence type="predicted"/>
<evidence type="ECO:0000313" key="3">
    <source>
        <dbReference type="Proteomes" id="UP000001882"/>
    </source>
</evidence>
<gene>
    <name evidence="2" type="ordered locus">MCP_0147</name>
</gene>
<reference evidence="2 3" key="2">
    <citation type="journal article" date="2008" name="Int. J. Syst. Evol. Microbiol.">
        <title>Methanocella paludicola gen. nov., sp. nov., a methane-producing archaeon, the first isolate of the lineage 'Rice Cluster I', and proposal of the new archaeal order Methanocellales ord. nov.</title>
        <authorList>
            <person name="Sakai S."/>
            <person name="Imachi H."/>
            <person name="Hanada S."/>
            <person name="Ohashi A."/>
            <person name="Harada H."/>
            <person name="Kamagata Y."/>
        </authorList>
    </citation>
    <scope>NUCLEOTIDE SEQUENCE [LARGE SCALE GENOMIC DNA]</scope>
    <source>
        <strain evidence="3">DSM 17711 / JCM 13418 / NBRC 101707 / SANAE</strain>
    </source>
</reference>
<dbReference type="STRING" id="304371.MCP_0147"/>